<reference evidence="1 2" key="1">
    <citation type="submission" date="2018-10" db="EMBL/GenBank/DDBJ databases">
        <title>A high-quality apple genome assembly.</title>
        <authorList>
            <person name="Hu J."/>
        </authorList>
    </citation>
    <scope>NUCLEOTIDE SEQUENCE [LARGE SCALE GENOMIC DNA]</scope>
    <source>
        <strain evidence="2">cv. HFTH1</strain>
        <tissue evidence="1">Young leaf</tissue>
    </source>
</reference>
<dbReference type="InterPro" id="IPR038538">
    <property type="entry name" value="MTERF_sf"/>
</dbReference>
<organism evidence="1 2">
    <name type="scientific">Malus domestica</name>
    <name type="common">Apple</name>
    <name type="synonym">Pyrus malus</name>
    <dbReference type="NCBI Taxonomy" id="3750"/>
    <lineage>
        <taxon>Eukaryota</taxon>
        <taxon>Viridiplantae</taxon>
        <taxon>Streptophyta</taxon>
        <taxon>Embryophyta</taxon>
        <taxon>Tracheophyta</taxon>
        <taxon>Spermatophyta</taxon>
        <taxon>Magnoliopsida</taxon>
        <taxon>eudicotyledons</taxon>
        <taxon>Gunneridae</taxon>
        <taxon>Pentapetalae</taxon>
        <taxon>rosids</taxon>
        <taxon>fabids</taxon>
        <taxon>Rosales</taxon>
        <taxon>Rosaceae</taxon>
        <taxon>Amygdaloideae</taxon>
        <taxon>Maleae</taxon>
        <taxon>Malus</taxon>
    </lineage>
</organism>
<gene>
    <name evidence="1" type="ORF">DVH24_000400</name>
</gene>
<dbReference type="AlphaFoldDB" id="A0A498J5R8"/>
<dbReference type="EMBL" id="RDQH01000335">
    <property type="protein sequence ID" value="RXH88801.1"/>
    <property type="molecule type" value="Genomic_DNA"/>
</dbReference>
<evidence type="ECO:0000313" key="1">
    <source>
        <dbReference type="EMBL" id="RXH88801.1"/>
    </source>
</evidence>
<comment type="caution">
    <text evidence="1">The sequence shown here is derived from an EMBL/GenBank/DDBJ whole genome shotgun (WGS) entry which is preliminary data.</text>
</comment>
<dbReference type="Proteomes" id="UP000290289">
    <property type="component" value="Chromosome 9"/>
</dbReference>
<accession>A0A498J5R8</accession>
<dbReference type="Gene3D" id="1.25.70.10">
    <property type="entry name" value="Transcription termination factor 3, mitochondrial"/>
    <property type="match status" value="1"/>
</dbReference>
<name>A0A498J5R8_MALDO</name>
<evidence type="ECO:0000313" key="2">
    <source>
        <dbReference type="Proteomes" id="UP000290289"/>
    </source>
</evidence>
<keyword evidence="2" id="KW-1185">Reference proteome</keyword>
<protein>
    <submittedName>
        <fullName evidence="1">Uncharacterized protein</fullName>
    </submittedName>
</protein>
<proteinExistence type="predicted"/>
<sequence length="111" mass="12898">MHQQLITGRSNLLVSLGASVQSAKQYCSRCFSSESSSSARSLNLFVKKALRMGFRPLSAPFMKALHVMLMMDASKWGKWVEFYRKCSWTEDDFFLAFRKDPLFMQSRRRTL</sequence>